<dbReference type="SUPFAM" id="SSF52540">
    <property type="entry name" value="P-loop containing nucleoside triphosphate hydrolases"/>
    <property type="match status" value="1"/>
</dbReference>
<dbReference type="Proteomes" id="UP000005730">
    <property type="component" value="Chromosome"/>
</dbReference>
<dbReference type="Gene3D" id="3.40.50.300">
    <property type="entry name" value="P-loop containing nucleotide triphosphate hydrolases"/>
    <property type="match status" value="1"/>
</dbReference>
<dbReference type="eggNOG" id="COG0802">
    <property type="taxonomic scope" value="Bacteria"/>
</dbReference>
<dbReference type="Pfam" id="PF02367">
    <property type="entry name" value="TsaE"/>
    <property type="match status" value="1"/>
</dbReference>
<evidence type="ECO:0000313" key="12">
    <source>
        <dbReference type="Proteomes" id="UP000005730"/>
    </source>
</evidence>
<keyword evidence="7" id="KW-0547">Nucleotide-binding</keyword>
<evidence type="ECO:0000256" key="9">
    <source>
        <dbReference type="ARBA" id="ARBA00022842"/>
    </source>
</evidence>
<dbReference type="STRING" id="926567.TheveDRAFT_0830"/>
<evidence type="ECO:0000256" key="8">
    <source>
        <dbReference type="ARBA" id="ARBA00022840"/>
    </source>
</evidence>
<keyword evidence="5" id="KW-0819">tRNA processing</keyword>
<evidence type="ECO:0000256" key="7">
    <source>
        <dbReference type="ARBA" id="ARBA00022741"/>
    </source>
</evidence>
<dbReference type="GO" id="GO:0005737">
    <property type="term" value="C:cytoplasm"/>
    <property type="evidence" value="ECO:0007669"/>
    <property type="project" value="UniProtKB-SubCell"/>
</dbReference>
<protein>
    <recommendedName>
        <fullName evidence="3">tRNA threonylcarbamoyladenosine biosynthesis protein TsaE</fullName>
    </recommendedName>
    <alternativeName>
        <fullName evidence="10">t(6)A37 threonylcarbamoyladenosine biosynthesis protein TsaE</fullName>
    </alternativeName>
</protein>
<evidence type="ECO:0000256" key="3">
    <source>
        <dbReference type="ARBA" id="ARBA00019010"/>
    </source>
</evidence>
<name>H0URN0_9BACT</name>
<keyword evidence="8" id="KW-0067">ATP-binding</keyword>
<keyword evidence="9" id="KW-0460">Magnesium</keyword>
<dbReference type="GO" id="GO:0005524">
    <property type="term" value="F:ATP binding"/>
    <property type="evidence" value="ECO:0007669"/>
    <property type="project" value="UniProtKB-KW"/>
</dbReference>
<dbReference type="InterPro" id="IPR027417">
    <property type="entry name" value="P-loop_NTPase"/>
</dbReference>
<comment type="similarity">
    <text evidence="2">Belongs to the TsaE family.</text>
</comment>
<evidence type="ECO:0000256" key="1">
    <source>
        <dbReference type="ARBA" id="ARBA00004496"/>
    </source>
</evidence>
<dbReference type="HOGENOM" id="CLU_087829_3_0_0"/>
<evidence type="ECO:0000313" key="11">
    <source>
        <dbReference type="EMBL" id="EHM09969.1"/>
    </source>
</evidence>
<dbReference type="InterPro" id="IPR003442">
    <property type="entry name" value="T6A_TsaE"/>
</dbReference>
<dbReference type="EMBL" id="CM001377">
    <property type="protein sequence ID" value="EHM09969.1"/>
    <property type="molecule type" value="Genomic_DNA"/>
</dbReference>
<evidence type="ECO:0000256" key="10">
    <source>
        <dbReference type="ARBA" id="ARBA00032441"/>
    </source>
</evidence>
<organism evidence="11 12">
    <name type="scientific">Thermanaerovibrio velox DSM 12556</name>
    <dbReference type="NCBI Taxonomy" id="926567"/>
    <lineage>
        <taxon>Bacteria</taxon>
        <taxon>Thermotogati</taxon>
        <taxon>Synergistota</taxon>
        <taxon>Synergistia</taxon>
        <taxon>Synergistales</taxon>
        <taxon>Synergistaceae</taxon>
        <taxon>Thermanaerovibrio</taxon>
    </lineage>
</organism>
<dbReference type="GO" id="GO:0002949">
    <property type="term" value="P:tRNA threonylcarbamoyladenosine modification"/>
    <property type="evidence" value="ECO:0007669"/>
    <property type="project" value="InterPro"/>
</dbReference>
<sequence>MIGKKVFKIQVDGLDKMEELGRALGGSLYPGLLVCLDGELGTGKTTLVQYMGMALGIRRMQSPSFILAREYDSKPPLVHVDLYRLSSDEVEGLALWEYLDDGRALLVEWASRMALGGFIDRWEIFIAYGDSLFSREISAWASSSRSWEALTAALSGFSGSVVLEELSNGKEINR</sequence>
<dbReference type="PANTHER" id="PTHR33540">
    <property type="entry name" value="TRNA THREONYLCARBAMOYLADENOSINE BIOSYNTHESIS PROTEIN TSAE"/>
    <property type="match status" value="1"/>
</dbReference>
<reference evidence="11 12" key="1">
    <citation type="submission" date="2011-10" db="EMBL/GenBank/DDBJ databases">
        <title>The Noncontiguous Finished genome of Thermanaerovibrio velox DSM 12556.</title>
        <authorList>
            <consortium name="US DOE Joint Genome Institute (JGI-PGF)"/>
            <person name="Lucas S."/>
            <person name="Copeland A."/>
            <person name="Lapidus A."/>
            <person name="Glavina del Rio T."/>
            <person name="Dalin E."/>
            <person name="Tice H."/>
            <person name="Bruce D."/>
            <person name="Goodwin L."/>
            <person name="Pitluck S."/>
            <person name="Peters L."/>
            <person name="Mikhailova N."/>
            <person name="Teshima H."/>
            <person name="Kyrpides N."/>
            <person name="Mavromatis K."/>
            <person name="Ivanova N."/>
            <person name="Markowitz V."/>
            <person name="Cheng J.-F."/>
            <person name="Hugenholtz P."/>
            <person name="Woyke T."/>
            <person name="Wu D."/>
            <person name="Spring S."/>
            <person name="Brambilla E.-M."/>
            <person name="Klenk H.-P."/>
            <person name="Eisen J.A."/>
        </authorList>
    </citation>
    <scope>NUCLEOTIDE SEQUENCE [LARGE SCALE GENOMIC DNA]</scope>
    <source>
        <strain evidence="11 12">DSM 12556</strain>
    </source>
</reference>
<dbReference type="PANTHER" id="PTHR33540:SF2">
    <property type="entry name" value="TRNA THREONYLCARBAMOYLADENOSINE BIOSYNTHESIS PROTEIN TSAE"/>
    <property type="match status" value="1"/>
</dbReference>
<keyword evidence="4" id="KW-0963">Cytoplasm</keyword>
<dbReference type="AlphaFoldDB" id="H0URN0"/>
<keyword evidence="6" id="KW-0479">Metal-binding</keyword>
<evidence type="ECO:0000256" key="6">
    <source>
        <dbReference type="ARBA" id="ARBA00022723"/>
    </source>
</evidence>
<evidence type="ECO:0000256" key="2">
    <source>
        <dbReference type="ARBA" id="ARBA00007599"/>
    </source>
</evidence>
<comment type="subcellular location">
    <subcellularLocation>
        <location evidence="1">Cytoplasm</location>
    </subcellularLocation>
</comment>
<dbReference type="NCBIfam" id="TIGR00150">
    <property type="entry name" value="T6A_YjeE"/>
    <property type="match status" value="1"/>
</dbReference>
<accession>H0URN0</accession>
<dbReference type="GO" id="GO:0046872">
    <property type="term" value="F:metal ion binding"/>
    <property type="evidence" value="ECO:0007669"/>
    <property type="project" value="UniProtKB-KW"/>
</dbReference>
<proteinExistence type="inferred from homology"/>
<evidence type="ECO:0000256" key="4">
    <source>
        <dbReference type="ARBA" id="ARBA00022490"/>
    </source>
</evidence>
<evidence type="ECO:0000256" key="5">
    <source>
        <dbReference type="ARBA" id="ARBA00022694"/>
    </source>
</evidence>
<gene>
    <name evidence="11" type="ORF">TheveDRAFT_0830</name>
</gene>
<dbReference type="RefSeq" id="WP_006583463.1">
    <property type="nucleotide sequence ID" value="NZ_CM001377.1"/>
</dbReference>
<keyword evidence="12" id="KW-1185">Reference proteome</keyword>